<proteinExistence type="inferred from homology"/>
<comment type="similarity">
    <text evidence="1">Belongs to the bacterial solute-binding protein 9 family.</text>
</comment>
<evidence type="ECO:0000256" key="2">
    <source>
        <dbReference type="ARBA" id="ARBA00022448"/>
    </source>
</evidence>
<keyword evidence="3 5" id="KW-0732">Signal</keyword>
<evidence type="ECO:0000313" key="6">
    <source>
        <dbReference type="EMBL" id="UTJ07236.1"/>
    </source>
</evidence>
<keyword evidence="2" id="KW-0813">Transport</keyword>
<evidence type="ECO:0000256" key="5">
    <source>
        <dbReference type="SAM" id="SignalP"/>
    </source>
</evidence>
<evidence type="ECO:0000256" key="3">
    <source>
        <dbReference type="ARBA" id="ARBA00022729"/>
    </source>
</evidence>
<feature type="chain" id="PRO_5046604228" evidence="5">
    <location>
        <begin position="19"/>
        <end position="331"/>
    </location>
</feature>
<keyword evidence="7" id="KW-1185">Reference proteome</keyword>
<feature type="region of interest" description="Disordered" evidence="4">
    <location>
        <begin position="109"/>
        <end position="173"/>
    </location>
</feature>
<protein>
    <submittedName>
        <fullName evidence="6">Zinc ABC transporter substrate-binding protein</fullName>
    </submittedName>
</protein>
<dbReference type="Gene3D" id="3.40.50.1980">
    <property type="entry name" value="Nitrogenase molybdenum iron protein domain"/>
    <property type="match status" value="3"/>
</dbReference>
<dbReference type="InterPro" id="IPR050492">
    <property type="entry name" value="Bact_metal-bind_prot9"/>
</dbReference>
<feature type="compositionally biased region" description="Basic and acidic residues" evidence="4">
    <location>
        <begin position="109"/>
        <end position="172"/>
    </location>
</feature>
<organism evidence="6 7">
    <name type="scientific">Arcobacter roscoffensis</name>
    <dbReference type="NCBI Taxonomy" id="2961520"/>
    <lineage>
        <taxon>Bacteria</taxon>
        <taxon>Pseudomonadati</taxon>
        <taxon>Campylobacterota</taxon>
        <taxon>Epsilonproteobacteria</taxon>
        <taxon>Campylobacterales</taxon>
        <taxon>Arcobacteraceae</taxon>
        <taxon>Arcobacter</taxon>
    </lineage>
</organism>
<dbReference type="Proteomes" id="UP001060012">
    <property type="component" value="Chromosome"/>
</dbReference>
<dbReference type="SUPFAM" id="SSF53807">
    <property type="entry name" value="Helical backbone' metal receptor"/>
    <property type="match status" value="1"/>
</dbReference>
<reference evidence="6" key="1">
    <citation type="submission" date="2022-07" db="EMBL/GenBank/DDBJ databases">
        <title>Arcobacter roscoffensis sp. nov., a marine bacterium isolated from coastal seawater collected from Roscoff, France.</title>
        <authorList>
            <person name="Pascual J."/>
            <person name="Lepeaux C."/>
            <person name="Methner A."/>
            <person name="Overmann J."/>
        </authorList>
    </citation>
    <scope>NUCLEOTIDE SEQUENCE</scope>
    <source>
        <strain evidence="6">ARW1-2F2</strain>
    </source>
</reference>
<name>A0ABY5E686_9BACT</name>
<dbReference type="Pfam" id="PF01297">
    <property type="entry name" value="ZnuA"/>
    <property type="match status" value="1"/>
</dbReference>
<dbReference type="PANTHER" id="PTHR42953:SF3">
    <property type="entry name" value="HIGH-AFFINITY ZINC UPTAKE SYSTEM PROTEIN ZNUA"/>
    <property type="match status" value="1"/>
</dbReference>
<feature type="signal peptide" evidence="5">
    <location>
        <begin position="1"/>
        <end position="18"/>
    </location>
</feature>
<sequence length="331" mass="38788">MKKVLLSLFFFIGMSLFANEVTVSILPQKYFVEKIAKDKVEVNVMVKAGFSPATYEPKTSQMRKLAKSKAYFSIGVPFEKVWLEKFEDANKNMLVVDTTHGIKKLEMQAHEHHDEEKHEEHKEEKHHDHDEHKHEKHDEHKHEEHAHHDHDEHKHEKHDDHDEHEGHDHSGLDPHVWLDPMLVKVQAKNIYEALAKIDSKNKDFYLANYKDFVKELESLNKKLESIIEPYEHKAFMVFHPSWGYFAKRYHLEQISIEIQGKEPKPAQLVELVDEAKKHDIKIVFVAPQFSQKGAKVISNSIKGYTATIDPLSYEWDKNLLKVANEIAKSYK</sequence>
<dbReference type="InterPro" id="IPR006127">
    <property type="entry name" value="ZnuA-like"/>
</dbReference>
<gene>
    <name evidence="6" type="ORF">NJU99_03865</name>
</gene>
<evidence type="ECO:0000256" key="1">
    <source>
        <dbReference type="ARBA" id="ARBA00011028"/>
    </source>
</evidence>
<dbReference type="EMBL" id="CP100595">
    <property type="protein sequence ID" value="UTJ07236.1"/>
    <property type="molecule type" value="Genomic_DNA"/>
</dbReference>
<dbReference type="RefSeq" id="WP_254577414.1">
    <property type="nucleotide sequence ID" value="NZ_CP100595.1"/>
</dbReference>
<accession>A0ABY5E686</accession>
<evidence type="ECO:0000313" key="7">
    <source>
        <dbReference type="Proteomes" id="UP001060012"/>
    </source>
</evidence>
<dbReference type="PANTHER" id="PTHR42953">
    <property type="entry name" value="HIGH-AFFINITY ZINC UPTAKE SYSTEM PROTEIN ZNUA-RELATED"/>
    <property type="match status" value="1"/>
</dbReference>
<evidence type="ECO:0000256" key="4">
    <source>
        <dbReference type="SAM" id="MobiDB-lite"/>
    </source>
</evidence>